<keyword evidence="2" id="KW-1185">Reference proteome</keyword>
<proteinExistence type="predicted"/>
<sequence>MYFYVRILSGTSQGKTASIPRSNFGGKDENIREGKICVAEINKTKVNVEVIRGADTKEKLQELIEKRRAVSKPRRNLSSLEEESDAKLNKTATRGKERYSSRSAKNSERFAKMLNMKVKDLEETIRGEQNPEVSSEQNESSIQDASNNPNQCDDDVLGDNNPNTLDSRITKPNVSEILSNSDDSESVENYSVDKNRRKNVSERSNKNSTTTGSTNSGSSEPKILSNSDDSESVENYSVNKNRRKNVSGRSNKNSTTTGSTNSGSSEPKILSNSDDSESVENYSVDKNRRKNVSGKSNKNSTTTGSTNSGSSKPKILSIQSVKYSIQEELDKLRIKYSKCKSSKENLRKKYDQLEKENQELDSRVIELESELKKVRNFNDKLQGMLIEQSEEKKVIGKQIESEGKLAFENKQLPIGHKRSNGTIHLGRNQFISEELLTTVLNKSTTPRKLAGNLIGAVFNESELCEGTVSGKTKADDKGNTDCPKLDPIRYAACRDFYEDCMLKNRKFPGRKNKKKINYESEIGNFGRYASKKISYVKECYEDQSCPKKTKKRNSGEVSSSKVKKSKKVESDSSDDSEDEVSPRKKIKIKETQKSRATQMKKQKGSDSESDVHHEQDSPTRLTVTAMIETNDKNQNHERKIGSSEDISHGSNNEKSTSQKETEEDEVEIMSDYEKSDDNSSMYSSSENE</sequence>
<name>A0ACC2PWP6_9HYME</name>
<organism evidence="1 2">
    <name type="scientific">Eretmocerus hayati</name>
    <dbReference type="NCBI Taxonomy" id="131215"/>
    <lineage>
        <taxon>Eukaryota</taxon>
        <taxon>Metazoa</taxon>
        <taxon>Ecdysozoa</taxon>
        <taxon>Arthropoda</taxon>
        <taxon>Hexapoda</taxon>
        <taxon>Insecta</taxon>
        <taxon>Pterygota</taxon>
        <taxon>Neoptera</taxon>
        <taxon>Endopterygota</taxon>
        <taxon>Hymenoptera</taxon>
        <taxon>Apocrita</taxon>
        <taxon>Proctotrupomorpha</taxon>
        <taxon>Chalcidoidea</taxon>
        <taxon>Aphelinidae</taxon>
        <taxon>Aphelininae</taxon>
        <taxon>Eretmocerus</taxon>
    </lineage>
</organism>
<gene>
    <name evidence="1" type="ORF">QAD02_023155</name>
</gene>
<evidence type="ECO:0000313" key="1">
    <source>
        <dbReference type="EMBL" id="KAJ8687361.1"/>
    </source>
</evidence>
<accession>A0ACC2PWP6</accession>
<comment type="caution">
    <text evidence="1">The sequence shown here is derived from an EMBL/GenBank/DDBJ whole genome shotgun (WGS) entry which is preliminary data.</text>
</comment>
<protein>
    <submittedName>
        <fullName evidence="1">Uncharacterized protein</fullName>
    </submittedName>
</protein>
<dbReference type="Proteomes" id="UP001239111">
    <property type="component" value="Chromosome 1"/>
</dbReference>
<reference evidence="1" key="1">
    <citation type="submission" date="2023-04" db="EMBL/GenBank/DDBJ databases">
        <title>A chromosome-level genome assembly of the parasitoid wasp Eretmocerus hayati.</title>
        <authorList>
            <person name="Zhong Y."/>
            <person name="Liu S."/>
            <person name="Liu Y."/>
        </authorList>
    </citation>
    <scope>NUCLEOTIDE SEQUENCE</scope>
    <source>
        <strain evidence="1">ZJU_SS_LIU_2023</strain>
    </source>
</reference>
<dbReference type="EMBL" id="CM056741">
    <property type="protein sequence ID" value="KAJ8687361.1"/>
    <property type="molecule type" value="Genomic_DNA"/>
</dbReference>
<evidence type="ECO:0000313" key="2">
    <source>
        <dbReference type="Proteomes" id="UP001239111"/>
    </source>
</evidence>